<protein>
    <recommendedName>
        <fullName evidence="2">SPOR domain-containing protein</fullName>
    </recommendedName>
</protein>
<dbReference type="AlphaFoldDB" id="A0A7X5LN62"/>
<evidence type="ECO:0000259" key="2">
    <source>
        <dbReference type="PROSITE" id="PS51724"/>
    </source>
</evidence>
<accession>A0A7X5LN62</accession>
<comment type="caution">
    <text evidence="3">The sequence shown here is derived from an EMBL/GenBank/DDBJ whole genome shotgun (WGS) entry which is preliminary data.</text>
</comment>
<dbReference type="InterPro" id="IPR036680">
    <property type="entry name" value="SPOR-like_sf"/>
</dbReference>
<sequence>MKRTITKHLLIATAFMHLAGCSSSGAHKKDDDILRSLTKEQKVTLLAMLEEYEDNQRAINAWKSHQPSLIRLSEIEEDLKTLIVQLSVLSQKRTTDSTTKSSQSPSNRVPTQPALKPSPASPTAVPAKREHSDVAKVSEPRIGYAVQLTALDSVEKLNAYWNQISRGYPTIVGAQVPFYEKTVDDNGKTLLRLKFGEFKSYREANITCEQMRSKGGSCFVNKNTEGTDLL</sequence>
<dbReference type="Gene3D" id="3.30.70.1070">
    <property type="entry name" value="Sporulation related repeat"/>
    <property type="match status" value="1"/>
</dbReference>
<dbReference type="Proteomes" id="UP000470213">
    <property type="component" value="Unassembled WGS sequence"/>
</dbReference>
<dbReference type="EMBL" id="JAAAWN010000013">
    <property type="protein sequence ID" value="NDV91720.1"/>
    <property type="molecule type" value="Genomic_DNA"/>
</dbReference>
<proteinExistence type="predicted"/>
<dbReference type="RefSeq" id="WP_163085721.1">
    <property type="nucleotide sequence ID" value="NZ_JAAAWN010000013.1"/>
</dbReference>
<evidence type="ECO:0000256" key="1">
    <source>
        <dbReference type="SAM" id="MobiDB-lite"/>
    </source>
</evidence>
<feature type="compositionally biased region" description="Polar residues" evidence="1">
    <location>
        <begin position="93"/>
        <end position="110"/>
    </location>
</feature>
<feature type="domain" description="SPOR" evidence="2">
    <location>
        <begin position="138"/>
        <end position="224"/>
    </location>
</feature>
<gene>
    <name evidence="3" type="ORF">GTH32_11045</name>
</gene>
<dbReference type="SUPFAM" id="SSF110997">
    <property type="entry name" value="Sporulation related repeat"/>
    <property type="match status" value="1"/>
</dbReference>
<dbReference type="Pfam" id="PF05036">
    <property type="entry name" value="SPOR"/>
    <property type="match status" value="1"/>
</dbReference>
<evidence type="ECO:0000313" key="4">
    <source>
        <dbReference type="Proteomes" id="UP000470213"/>
    </source>
</evidence>
<name>A0A7X5LN62_9ALTE</name>
<reference evidence="3 4" key="1">
    <citation type="submission" date="2020-01" db="EMBL/GenBank/DDBJ databases">
        <authorList>
            <person name="Chen J."/>
            <person name="Zhu S."/>
            <person name="Yang J."/>
        </authorList>
    </citation>
    <scope>NUCLEOTIDE SEQUENCE [LARGE SCALE GENOMIC DNA]</scope>
    <source>
        <strain evidence="3 4">345S023</strain>
    </source>
</reference>
<feature type="region of interest" description="Disordered" evidence="1">
    <location>
        <begin position="93"/>
        <end position="134"/>
    </location>
</feature>
<keyword evidence="4" id="KW-1185">Reference proteome</keyword>
<organism evidence="3 4">
    <name type="scientific">Alteromonas profundi</name>
    <dbReference type="NCBI Taxonomy" id="2696062"/>
    <lineage>
        <taxon>Bacteria</taxon>
        <taxon>Pseudomonadati</taxon>
        <taxon>Pseudomonadota</taxon>
        <taxon>Gammaproteobacteria</taxon>
        <taxon>Alteromonadales</taxon>
        <taxon>Alteromonadaceae</taxon>
        <taxon>Alteromonas/Salinimonas group</taxon>
        <taxon>Alteromonas</taxon>
    </lineage>
</organism>
<evidence type="ECO:0000313" key="3">
    <source>
        <dbReference type="EMBL" id="NDV91720.1"/>
    </source>
</evidence>
<dbReference type="GO" id="GO:0042834">
    <property type="term" value="F:peptidoglycan binding"/>
    <property type="evidence" value="ECO:0007669"/>
    <property type="project" value="InterPro"/>
</dbReference>
<dbReference type="InterPro" id="IPR007730">
    <property type="entry name" value="SPOR-like_dom"/>
</dbReference>
<dbReference type="PROSITE" id="PS51724">
    <property type="entry name" value="SPOR"/>
    <property type="match status" value="1"/>
</dbReference>